<protein>
    <submittedName>
        <fullName evidence="1">Uncharacterized protein</fullName>
    </submittedName>
</protein>
<proteinExistence type="predicted"/>
<dbReference type="EMBL" id="BARU01036840">
    <property type="protein sequence ID" value="GAH81549.1"/>
    <property type="molecule type" value="Genomic_DNA"/>
</dbReference>
<reference evidence="1" key="1">
    <citation type="journal article" date="2014" name="Front. Microbiol.">
        <title>High frequency of phylogenetically diverse reductive dehalogenase-homologous genes in deep subseafloor sedimentary metagenomes.</title>
        <authorList>
            <person name="Kawai M."/>
            <person name="Futagami T."/>
            <person name="Toyoda A."/>
            <person name="Takaki Y."/>
            <person name="Nishi S."/>
            <person name="Hori S."/>
            <person name="Arai W."/>
            <person name="Tsubouchi T."/>
            <person name="Morono Y."/>
            <person name="Uchiyama I."/>
            <person name="Ito T."/>
            <person name="Fujiyama A."/>
            <person name="Inagaki F."/>
            <person name="Takami H."/>
        </authorList>
    </citation>
    <scope>NUCLEOTIDE SEQUENCE</scope>
    <source>
        <strain evidence="1">Expedition CK06-06</strain>
    </source>
</reference>
<feature type="non-terminal residue" evidence="1">
    <location>
        <position position="144"/>
    </location>
</feature>
<gene>
    <name evidence="1" type="ORF">S03H2_57472</name>
</gene>
<sequence length="144" mass="16992">MVNREENKKINDYLMAHPPVYNEEGYYNRMSNILGVSNESVRKRCRTLGLTHIRINKQVKGKLKIDEKKISIDDIRNVTKKVFEKLKERKRLHPKYKITGNLKPEKWLQIFSDLQYGLIVNKVEVGGLGFYSPQIAKERLEYLI</sequence>
<dbReference type="AlphaFoldDB" id="X1JTF9"/>
<evidence type="ECO:0000313" key="1">
    <source>
        <dbReference type="EMBL" id="GAH81549.1"/>
    </source>
</evidence>
<comment type="caution">
    <text evidence="1">The sequence shown here is derived from an EMBL/GenBank/DDBJ whole genome shotgun (WGS) entry which is preliminary data.</text>
</comment>
<accession>X1JTF9</accession>
<organism evidence="1">
    <name type="scientific">marine sediment metagenome</name>
    <dbReference type="NCBI Taxonomy" id="412755"/>
    <lineage>
        <taxon>unclassified sequences</taxon>
        <taxon>metagenomes</taxon>
        <taxon>ecological metagenomes</taxon>
    </lineage>
</organism>
<name>X1JTF9_9ZZZZ</name>